<name>A0A9N8HXL9_9STRA</name>
<organism evidence="3 4">
    <name type="scientific">Seminavis robusta</name>
    <dbReference type="NCBI Taxonomy" id="568900"/>
    <lineage>
        <taxon>Eukaryota</taxon>
        <taxon>Sar</taxon>
        <taxon>Stramenopiles</taxon>
        <taxon>Ochrophyta</taxon>
        <taxon>Bacillariophyta</taxon>
        <taxon>Bacillariophyceae</taxon>
        <taxon>Bacillariophycidae</taxon>
        <taxon>Naviculales</taxon>
        <taxon>Naviculaceae</taxon>
        <taxon>Seminavis</taxon>
    </lineage>
</organism>
<evidence type="ECO:0000256" key="1">
    <source>
        <dbReference type="SAM" id="SignalP"/>
    </source>
</evidence>
<sequence length="184" mass="19964">MKFIFSTALMLAWSSLPSSNAQSCYSTSWQDRGTGDQGQGLLRMNWQQRKDSCEGQGLRLCTYDELCPGGAGMDALGLPAQNVGDMWVAVSDSFWCSSNAFVQLGDHPAANAQPEKCWTHDAVAGFCPSWGTRVTFDLVEFHQWNVCCEDTTCPTSTSAGGGGDPHFKVSHGNLVVPSMRYCSC</sequence>
<feature type="chain" id="PRO_5040150595" description="DUF7495 domain-containing protein" evidence="1">
    <location>
        <begin position="22"/>
        <end position="184"/>
    </location>
</feature>
<dbReference type="Pfam" id="PF24325">
    <property type="entry name" value="DUF7495"/>
    <property type="match status" value="1"/>
</dbReference>
<evidence type="ECO:0000313" key="3">
    <source>
        <dbReference type="EMBL" id="CAB9526453.1"/>
    </source>
</evidence>
<evidence type="ECO:0000313" key="4">
    <source>
        <dbReference type="Proteomes" id="UP001153069"/>
    </source>
</evidence>
<feature type="signal peptide" evidence="1">
    <location>
        <begin position="1"/>
        <end position="21"/>
    </location>
</feature>
<comment type="caution">
    <text evidence="3">The sequence shown here is derived from an EMBL/GenBank/DDBJ whole genome shotgun (WGS) entry which is preliminary data.</text>
</comment>
<keyword evidence="1" id="KW-0732">Signal</keyword>
<dbReference type="EMBL" id="CAICTM010001829">
    <property type="protein sequence ID" value="CAB9526453.1"/>
    <property type="molecule type" value="Genomic_DNA"/>
</dbReference>
<dbReference type="Proteomes" id="UP001153069">
    <property type="component" value="Unassembled WGS sequence"/>
</dbReference>
<accession>A0A9N8HXL9</accession>
<protein>
    <recommendedName>
        <fullName evidence="2">DUF7495 domain-containing protein</fullName>
    </recommendedName>
</protein>
<dbReference type="InterPro" id="IPR055918">
    <property type="entry name" value="DUF7495"/>
</dbReference>
<dbReference type="AlphaFoldDB" id="A0A9N8HXL9"/>
<proteinExistence type="predicted"/>
<evidence type="ECO:0000259" key="2">
    <source>
        <dbReference type="Pfam" id="PF24325"/>
    </source>
</evidence>
<gene>
    <name evidence="3" type="ORF">SEMRO_1831_G300360.1</name>
</gene>
<reference evidence="3" key="1">
    <citation type="submission" date="2020-06" db="EMBL/GenBank/DDBJ databases">
        <authorList>
            <consortium name="Plant Systems Biology data submission"/>
        </authorList>
    </citation>
    <scope>NUCLEOTIDE SEQUENCE</scope>
    <source>
        <strain evidence="3">D6</strain>
    </source>
</reference>
<keyword evidence="4" id="KW-1185">Reference proteome</keyword>
<feature type="domain" description="DUF7495" evidence="2">
    <location>
        <begin position="40"/>
        <end position="149"/>
    </location>
</feature>